<keyword evidence="2" id="KW-1185">Reference proteome</keyword>
<organism evidence="1 2">
    <name type="scientific">Persicobacter psychrovividus</name>
    <dbReference type="NCBI Taxonomy" id="387638"/>
    <lineage>
        <taxon>Bacteria</taxon>
        <taxon>Pseudomonadati</taxon>
        <taxon>Bacteroidota</taxon>
        <taxon>Cytophagia</taxon>
        <taxon>Cytophagales</taxon>
        <taxon>Persicobacteraceae</taxon>
        <taxon>Persicobacter</taxon>
    </lineage>
</organism>
<evidence type="ECO:0000313" key="2">
    <source>
        <dbReference type="Proteomes" id="UP001354989"/>
    </source>
</evidence>
<accession>A0ABM7VE71</accession>
<evidence type="ECO:0000313" key="1">
    <source>
        <dbReference type="EMBL" id="BDC98976.1"/>
    </source>
</evidence>
<dbReference type="EMBL" id="AP025292">
    <property type="protein sequence ID" value="BDC98976.1"/>
    <property type="molecule type" value="Genomic_DNA"/>
</dbReference>
<proteinExistence type="predicted"/>
<dbReference type="Proteomes" id="UP001354989">
    <property type="component" value="Chromosome"/>
</dbReference>
<protein>
    <recommendedName>
        <fullName evidence="3">Helix-turn-helix domain-containing protein</fullName>
    </recommendedName>
</protein>
<reference evidence="1 2" key="1">
    <citation type="submission" date="2021-12" db="EMBL/GenBank/DDBJ databases">
        <title>Genome sequencing of bacteria with rrn-lacking chromosome and rrn-plasmid.</title>
        <authorList>
            <person name="Anda M."/>
            <person name="Iwasaki W."/>
        </authorList>
    </citation>
    <scope>NUCLEOTIDE SEQUENCE [LARGE SCALE GENOMIC DNA]</scope>
    <source>
        <strain evidence="1 2">NBRC 101262</strain>
    </source>
</reference>
<sequence length="77" mass="9271">MQVKYLKIFRLYLNGMPVQKIAEHFDLHWKGIRQIIGKVYKEIECTEDDSRKLVDQRFVHYVNKTISELNTLQSDEE</sequence>
<evidence type="ECO:0008006" key="3">
    <source>
        <dbReference type="Google" id="ProtNLM"/>
    </source>
</evidence>
<gene>
    <name evidence="1" type="ORF">PEPS_12570</name>
</gene>
<name>A0ABM7VE71_9BACT</name>